<feature type="transmembrane region" description="Helical" evidence="6">
    <location>
        <begin position="133"/>
        <end position="155"/>
    </location>
</feature>
<evidence type="ECO:0000313" key="8">
    <source>
        <dbReference type="Proteomes" id="UP001302126"/>
    </source>
</evidence>
<gene>
    <name evidence="7" type="ORF">QBC35DRAFT_234503</name>
</gene>
<evidence type="ECO:0000256" key="1">
    <source>
        <dbReference type="ARBA" id="ARBA00004141"/>
    </source>
</evidence>
<evidence type="ECO:0000256" key="6">
    <source>
        <dbReference type="SAM" id="Phobius"/>
    </source>
</evidence>
<feature type="transmembrane region" description="Helical" evidence="6">
    <location>
        <begin position="413"/>
        <end position="440"/>
    </location>
</feature>
<evidence type="ECO:0000313" key="7">
    <source>
        <dbReference type="EMBL" id="KAK4187339.1"/>
    </source>
</evidence>
<feature type="transmembrane region" description="Helical" evidence="6">
    <location>
        <begin position="476"/>
        <end position="495"/>
    </location>
</feature>
<evidence type="ECO:0000256" key="4">
    <source>
        <dbReference type="ARBA" id="ARBA00023136"/>
    </source>
</evidence>
<dbReference type="InterPro" id="IPR038665">
    <property type="entry name" value="Voltage-dep_anion_channel_sf"/>
</dbReference>
<organism evidence="7 8">
    <name type="scientific">Podospora australis</name>
    <dbReference type="NCBI Taxonomy" id="1536484"/>
    <lineage>
        <taxon>Eukaryota</taxon>
        <taxon>Fungi</taxon>
        <taxon>Dikarya</taxon>
        <taxon>Ascomycota</taxon>
        <taxon>Pezizomycotina</taxon>
        <taxon>Sordariomycetes</taxon>
        <taxon>Sordariomycetidae</taxon>
        <taxon>Sordariales</taxon>
        <taxon>Podosporaceae</taxon>
        <taxon>Podospora</taxon>
    </lineage>
</organism>
<feature type="transmembrane region" description="Helical" evidence="6">
    <location>
        <begin position="312"/>
        <end position="334"/>
    </location>
</feature>
<feature type="compositionally biased region" description="Basic and acidic residues" evidence="5">
    <location>
        <begin position="1"/>
        <end position="10"/>
    </location>
</feature>
<feature type="transmembrane region" description="Helical" evidence="6">
    <location>
        <begin position="204"/>
        <end position="224"/>
    </location>
</feature>
<dbReference type="InterPro" id="IPR004695">
    <property type="entry name" value="SLAC1/Mae1/Ssu1/TehA"/>
</dbReference>
<feature type="transmembrane region" description="Helical" evidence="6">
    <location>
        <begin position="281"/>
        <end position="300"/>
    </location>
</feature>
<dbReference type="InterPro" id="IPR030185">
    <property type="entry name" value="Mae1"/>
</dbReference>
<comment type="caution">
    <text evidence="7">The sequence shown here is derived from an EMBL/GenBank/DDBJ whole genome shotgun (WGS) entry which is preliminary data.</text>
</comment>
<evidence type="ECO:0000256" key="5">
    <source>
        <dbReference type="SAM" id="MobiDB-lite"/>
    </source>
</evidence>
<protein>
    <submittedName>
        <fullName evidence="7">Voltage-dependent anion channel-domain-containing protein</fullName>
    </submittedName>
</protein>
<feature type="compositionally biased region" description="Basic and acidic residues" evidence="5">
    <location>
        <begin position="41"/>
        <end position="52"/>
    </location>
</feature>
<reference evidence="7" key="1">
    <citation type="journal article" date="2023" name="Mol. Phylogenet. Evol.">
        <title>Genome-scale phylogeny and comparative genomics of the fungal order Sordariales.</title>
        <authorList>
            <person name="Hensen N."/>
            <person name="Bonometti L."/>
            <person name="Westerberg I."/>
            <person name="Brannstrom I.O."/>
            <person name="Guillou S."/>
            <person name="Cros-Aarteil S."/>
            <person name="Calhoun S."/>
            <person name="Haridas S."/>
            <person name="Kuo A."/>
            <person name="Mondo S."/>
            <person name="Pangilinan J."/>
            <person name="Riley R."/>
            <person name="LaButti K."/>
            <person name="Andreopoulos B."/>
            <person name="Lipzen A."/>
            <person name="Chen C."/>
            <person name="Yan M."/>
            <person name="Daum C."/>
            <person name="Ng V."/>
            <person name="Clum A."/>
            <person name="Steindorff A."/>
            <person name="Ohm R.A."/>
            <person name="Martin F."/>
            <person name="Silar P."/>
            <person name="Natvig D.O."/>
            <person name="Lalanne C."/>
            <person name="Gautier V."/>
            <person name="Ament-Velasquez S.L."/>
            <person name="Kruys A."/>
            <person name="Hutchinson M.I."/>
            <person name="Powell A.J."/>
            <person name="Barry K."/>
            <person name="Miller A.N."/>
            <person name="Grigoriev I.V."/>
            <person name="Debuchy R."/>
            <person name="Gladieux P."/>
            <person name="Hiltunen Thoren M."/>
            <person name="Johannesson H."/>
        </authorList>
    </citation>
    <scope>NUCLEOTIDE SEQUENCE</scope>
    <source>
        <strain evidence="7">PSN309</strain>
    </source>
</reference>
<keyword evidence="3 6" id="KW-1133">Transmembrane helix</keyword>
<feature type="transmembrane region" description="Helical" evidence="6">
    <location>
        <begin position="167"/>
        <end position="192"/>
    </location>
</feature>
<evidence type="ECO:0000256" key="3">
    <source>
        <dbReference type="ARBA" id="ARBA00022989"/>
    </source>
</evidence>
<name>A0AAN6WSI6_9PEZI</name>
<dbReference type="CDD" id="cd09317">
    <property type="entry name" value="TDT_Mae1_like"/>
    <property type="match status" value="1"/>
</dbReference>
<keyword evidence="8" id="KW-1185">Reference proteome</keyword>
<dbReference type="Proteomes" id="UP001302126">
    <property type="component" value="Unassembled WGS sequence"/>
</dbReference>
<dbReference type="Pfam" id="PF03595">
    <property type="entry name" value="SLAC1"/>
    <property type="match status" value="1"/>
</dbReference>
<evidence type="ECO:0000256" key="2">
    <source>
        <dbReference type="ARBA" id="ARBA00022692"/>
    </source>
</evidence>
<sequence>MSGTSIKDHQPPPSPAMVMTSSGTSTLARFGMHLMVSRNRQQGDRNGSKADTESALPPTDDEDDVEASCRHEEPIELPGAQPGTLALPPPPRRTSFGLPAEDVLDAATAQPRLAVLERIPTYLQPPIPWRERLLHFTFAWYTVTMSTSGIALILATTPKRFTGLSTIGLVIFLLDLLAFVVITTAIILRFILYQDTFRRAFTRPREALFISTLWLSIAAILSNIDEYGRIFLGSSSQSYHDLSRFLNATFWVYLVITFGFSVIQYHLLFTVKEERRLNTSAMTPAWILPIFPVMLAGTLAGTIARSQPSGEALGMICAGLAAQGLGILVSVFFYSTYLSRLMSFGLPNQRPGMFIAVGPPSFTCSALVAMASELPRVLQEYYSDLAGSGGQVAPFAALPAQNLSSAAEVTRLLAIWSAVFLWGLSFWFFASASVAVIAGMPDKRFHLSWWSFVFPNVGFTLASMRMGKALGSEGMLWFSTVMACLLVVAWGFIGFRCVRAVYRREIVWPGHDEDSD</sequence>
<dbReference type="PANTHER" id="PTHR31162">
    <property type="entry name" value="MALIC ACID TRANSPORT PROTEIN-RELATED"/>
    <property type="match status" value="1"/>
</dbReference>
<dbReference type="GO" id="GO:0015140">
    <property type="term" value="F:malate transmembrane transporter activity"/>
    <property type="evidence" value="ECO:0007669"/>
    <property type="project" value="InterPro"/>
</dbReference>
<reference evidence="7" key="2">
    <citation type="submission" date="2023-05" db="EMBL/GenBank/DDBJ databases">
        <authorList>
            <consortium name="Lawrence Berkeley National Laboratory"/>
            <person name="Steindorff A."/>
            <person name="Hensen N."/>
            <person name="Bonometti L."/>
            <person name="Westerberg I."/>
            <person name="Brannstrom I.O."/>
            <person name="Guillou S."/>
            <person name="Cros-Aarteil S."/>
            <person name="Calhoun S."/>
            <person name="Haridas S."/>
            <person name="Kuo A."/>
            <person name="Mondo S."/>
            <person name="Pangilinan J."/>
            <person name="Riley R."/>
            <person name="Labutti K."/>
            <person name="Andreopoulos B."/>
            <person name="Lipzen A."/>
            <person name="Chen C."/>
            <person name="Yanf M."/>
            <person name="Daum C."/>
            <person name="Ng V."/>
            <person name="Clum A."/>
            <person name="Ohm R."/>
            <person name="Martin F."/>
            <person name="Silar P."/>
            <person name="Natvig D."/>
            <person name="Lalanne C."/>
            <person name="Gautier V."/>
            <person name="Ament-Velasquez S.L."/>
            <person name="Kruys A."/>
            <person name="Hutchinson M.I."/>
            <person name="Powell A.J."/>
            <person name="Barry K."/>
            <person name="Miller A.N."/>
            <person name="Grigoriev I.V."/>
            <person name="Debuchy R."/>
            <person name="Gladieux P."/>
            <person name="Thoren M.H."/>
            <person name="Johannesson H."/>
        </authorList>
    </citation>
    <scope>NUCLEOTIDE SEQUENCE</scope>
    <source>
        <strain evidence="7">PSN309</strain>
    </source>
</reference>
<dbReference type="PANTHER" id="PTHR31162:SF0">
    <property type="entry name" value="MALIC ACID TRANSPORT PROTEIN"/>
    <property type="match status" value="1"/>
</dbReference>
<comment type="subcellular location">
    <subcellularLocation>
        <location evidence="1">Membrane</location>
        <topology evidence="1">Multi-pass membrane protein</topology>
    </subcellularLocation>
</comment>
<keyword evidence="4 6" id="KW-0472">Membrane</keyword>
<feature type="transmembrane region" description="Helical" evidence="6">
    <location>
        <begin position="250"/>
        <end position="269"/>
    </location>
</feature>
<feature type="region of interest" description="Disordered" evidence="5">
    <location>
        <begin position="1"/>
        <end position="92"/>
    </location>
</feature>
<accession>A0AAN6WSI6</accession>
<dbReference type="GO" id="GO:0016020">
    <property type="term" value="C:membrane"/>
    <property type="evidence" value="ECO:0007669"/>
    <property type="project" value="UniProtKB-SubCell"/>
</dbReference>
<dbReference type="Gene3D" id="1.50.10.150">
    <property type="entry name" value="Voltage-dependent anion channel"/>
    <property type="match status" value="1"/>
</dbReference>
<dbReference type="EMBL" id="MU864404">
    <property type="protein sequence ID" value="KAK4187339.1"/>
    <property type="molecule type" value="Genomic_DNA"/>
</dbReference>
<proteinExistence type="predicted"/>
<keyword evidence="2 6" id="KW-0812">Transmembrane</keyword>
<dbReference type="AlphaFoldDB" id="A0AAN6WSI6"/>